<feature type="signal peptide" evidence="1">
    <location>
        <begin position="1"/>
        <end position="22"/>
    </location>
</feature>
<name>A0ABT8KPN1_9BACT</name>
<comment type="caution">
    <text evidence="2">The sequence shown here is derived from an EMBL/GenBank/DDBJ whole genome shotgun (WGS) entry which is preliminary data.</text>
</comment>
<organism evidence="2 3">
    <name type="scientific">Splendidivirga corallicola</name>
    <dbReference type="NCBI Taxonomy" id="3051826"/>
    <lineage>
        <taxon>Bacteria</taxon>
        <taxon>Pseudomonadati</taxon>
        <taxon>Bacteroidota</taxon>
        <taxon>Cytophagia</taxon>
        <taxon>Cytophagales</taxon>
        <taxon>Splendidivirgaceae</taxon>
        <taxon>Splendidivirga</taxon>
    </lineage>
</organism>
<evidence type="ECO:0000256" key="1">
    <source>
        <dbReference type="SAM" id="SignalP"/>
    </source>
</evidence>
<evidence type="ECO:0000313" key="2">
    <source>
        <dbReference type="EMBL" id="MDN5202702.1"/>
    </source>
</evidence>
<keyword evidence="1" id="KW-0732">Signal</keyword>
<dbReference type="RefSeq" id="WP_346752724.1">
    <property type="nucleotide sequence ID" value="NZ_JAUJEA010000005.1"/>
</dbReference>
<feature type="chain" id="PRO_5046981607" evidence="1">
    <location>
        <begin position="23"/>
        <end position="259"/>
    </location>
</feature>
<evidence type="ECO:0000313" key="3">
    <source>
        <dbReference type="Proteomes" id="UP001172082"/>
    </source>
</evidence>
<protein>
    <submittedName>
        <fullName evidence="2">Uncharacterized protein</fullName>
    </submittedName>
</protein>
<sequence>MKHRLLILSMLLISTGMNASHAQVIDSLKGQAAFIFAYYPKESLQQEFEQGYKQHLDWHRRNNDQLPWYAWYVQTGSRLGLFIDGTFGISFRAFDNRVNRSEDAADFAKTTAPYAALAFRKVYKLRKDLSTTFLLENWNPTTGMEAFDITVFPGAEKNFEHVFFEFVNAVEDTPNNPGITLYQLISGDEHSGYLLLVPRNNFSYYDDDKAIINIKSLVETYVPDKAPALLEDLSRSIKRKTSETWQYRQDLSYFPEKKP</sequence>
<gene>
    <name evidence="2" type="ORF">QQ008_15035</name>
</gene>
<reference evidence="2" key="1">
    <citation type="submission" date="2023-06" db="EMBL/GenBank/DDBJ databases">
        <title>Genomic of Parafulvivirga corallium.</title>
        <authorList>
            <person name="Wang G."/>
        </authorList>
    </citation>
    <scope>NUCLEOTIDE SEQUENCE</scope>
    <source>
        <strain evidence="2">BMA10</strain>
    </source>
</reference>
<dbReference type="Proteomes" id="UP001172082">
    <property type="component" value="Unassembled WGS sequence"/>
</dbReference>
<accession>A0ABT8KPN1</accession>
<keyword evidence="3" id="KW-1185">Reference proteome</keyword>
<proteinExistence type="predicted"/>
<dbReference type="EMBL" id="JAUJEA010000005">
    <property type="protein sequence ID" value="MDN5202702.1"/>
    <property type="molecule type" value="Genomic_DNA"/>
</dbReference>